<dbReference type="EMBL" id="LS483476">
    <property type="protein sequence ID" value="SQI53720.1"/>
    <property type="molecule type" value="Genomic_DNA"/>
</dbReference>
<sequence length="388" mass="40873">MISLKKAVLLDGVRTPIGRFKGAFQTKSAVELGVSAVSELVQRYPETAQADGVILAQVIQAGQGQNPARQVAVKAGIDIHSPAITLNNVCLASLATVADAARRIERDEGGLFVVGGFESMTNAPHVSNLREEVKMGSVEFKDTLNDGLWCALSDQSMGGVSEEANRKLHINRQDQDDYALLSQQRAAKAQAEGIFKEEIIGVKVADQLITADACIRPQTTREKLQTLKPAFEKDGTITAGNASQMSDGASAGLISNLAVCEKTGKAPLATIIDWAFVAGPDPTLHLQPANAIKSLLERTQLRLSDIDLFEINEAFASVVIASQRELGLPADIVNVNGGAIAIGHPLAASGFRTLLTLAHELKRRGGGRGIASLCGGGGQGAAVLIEVE</sequence>
<dbReference type="PANTHER" id="PTHR18919">
    <property type="entry name" value="ACETYL-COA C-ACYLTRANSFERASE"/>
    <property type="match status" value="1"/>
</dbReference>
<dbReference type="RefSeq" id="WP_066136069.1">
    <property type="nucleotide sequence ID" value="NZ_CBCSGM010000001.1"/>
</dbReference>
<organism evidence="10 11">
    <name type="scientific">Lederbergia lenta</name>
    <name type="common">Bacillus lentus</name>
    <dbReference type="NCBI Taxonomy" id="1467"/>
    <lineage>
        <taxon>Bacteria</taxon>
        <taxon>Bacillati</taxon>
        <taxon>Bacillota</taxon>
        <taxon>Bacilli</taxon>
        <taxon>Bacillales</taxon>
        <taxon>Bacillaceae</taxon>
        <taxon>Lederbergia</taxon>
    </lineage>
</organism>
<dbReference type="InterPro" id="IPR020613">
    <property type="entry name" value="Thiolase_CS"/>
</dbReference>
<dbReference type="PROSITE" id="PS00099">
    <property type="entry name" value="THIOLASE_3"/>
    <property type="match status" value="1"/>
</dbReference>
<name>A0A2X4W7W0_LEDLE</name>
<feature type="active site" description="Acyl-thioester intermediate" evidence="6">
    <location>
        <position position="90"/>
    </location>
</feature>
<dbReference type="KEGG" id="blen:NCTC4824_01063"/>
<dbReference type="InterPro" id="IPR020616">
    <property type="entry name" value="Thiolase_N"/>
</dbReference>
<accession>A0A2X4W7W0</accession>
<dbReference type="STRING" id="1348624.GCA_001591545_00159"/>
<keyword evidence="3 7" id="KW-0808">Transferase</keyword>
<dbReference type="Gene3D" id="3.40.47.10">
    <property type="match status" value="1"/>
</dbReference>
<proteinExistence type="inferred from homology"/>
<evidence type="ECO:0000256" key="6">
    <source>
        <dbReference type="PIRSR" id="PIRSR000429-1"/>
    </source>
</evidence>
<evidence type="ECO:0000313" key="10">
    <source>
        <dbReference type="EMBL" id="SQI53720.1"/>
    </source>
</evidence>
<protein>
    <recommendedName>
        <fullName evidence="2">acetyl-CoA C-acetyltransferase</fullName>
        <ecNumber evidence="2">2.3.1.9</ecNumber>
    </recommendedName>
    <alternativeName>
        <fullName evidence="5">Acetoacetyl-CoA thiolase</fullName>
    </alternativeName>
</protein>
<evidence type="ECO:0000256" key="2">
    <source>
        <dbReference type="ARBA" id="ARBA00012705"/>
    </source>
</evidence>
<keyword evidence="11" id="KW-1185">Reference proteome</keyword>
<dbReference type="SUPFAM" id="SSF53901">
    <property type="entry name" value="Thiolase-like"/>
    <property type="match status" value="2"/>
</dbReference>
<dbReference type="AlphaFoldDB" id="A0A2X4W7W0"/>
<feature type="domain" description="Thiolase N-terminal" evidence="8">
    <location>
        <begin position="8"/>
        <end position="254"/>
    </location>
</feature>
<dbReference type="Pfam" id="PF02803">
    <property type="entry name" value="Thiolase_C"/>
    <property type="match status" value="1"/>
</dbReference>
<keyword evidence="4 7" id="KW-0012">Acyltransferase</keyword>
<feature type="active site" description="Proton acceptor" evidence="6">
    <location>
        <position position="344"/>
    </location>
</feature>
<dbReference type="CDD" id="cd00751">
    <property type="entry name" value="thiolase"/>
    <property type="match status" value="1"/>
</dbReference>
<comment type="similarity">
    <text evidence="1 7">Belongs to the thiolase-like superfamily. Thiolase family.</text>
</comment>
<evidence type="ECO:0000259" key="9">
    <source>
        <dbReference type="Pfam" id="PF02803"/>
    </source>
</evidence>
<evidence type="ECO:0000256" key="5">
    <source>
        <dbReference type="ARBA" id="ARBA00030755"/>
    </source>
</evidence>
<evidence type="ECO:0000256" key="7">
    <source>
        <dbReference type="RuleBase" id="RU003557"/>
    </source>
</evidence>
<dbReference type="Proteomes" id="UP000249134">
    <property type="component" value="Chromosome 1"/>
</dbReference>
<evidence type="ECO:0000256" key="4">
    <source>
        <dbReference type="ARBA" id="ARBA00023315"/>
    </source>
</evidence>
<dbReference type="PROSITE" id="PS00737">
    <property type="entry name" value="THIOLASE_2"/>
    <property type="match status" value="1"/>
</dbReference>
<dbReference type="InterPro" id="IPR016039">
    <property type="entry name" value="Thiolase-like"/>
</dbReference>
<evidence type="ECO:0000256" key="3">
    <source>
        <dbReference type="ARBA" id="ARBA00022679"/>
    </source>
</evidence>
<dbReference type="PANTHER" id="PTHR18919:SF107">
    <property type="entry name" value="ACETYL-COA ACETYLTRANSFERASE, CYTOSOLIC"/>
    <property type="match status" value="1"/>
</dbReference>
<dbReference type="Pfam" id="PF00108">
    <property type="entry name" value="Thiolase_N"/>
    <property type="match status" value="1"/>
</dbReference>
<gene>
    <name evidence="10" type="ORF">NCTC4824_01063</name>
</gene>
<feature type="domain" description="Thiolase C-terminal" evidence="9">
    <location>
        <begin position="267"/>
        <end position="386"/>
    </location>
</feature>
<evidence type="ECO:0000256" key="1">
    <source>
        <dbReference type="ARBA" id="ARBA00010982"/>
    </source>
</evidence>
<dbReference type="InterPro" id="IPR002155">
    <property type="entry name" value="Thiolase"/>
</dbReference>
<dbReference type="PIRSF" id="PIRSF000429">
    <property type="entry name" value="Ac-CoA_Ac_transf"/>
    <property type="match status" value="1"/>
</dbReference>
<feature type="active site" description="Proton acceptor" evidence="6">
    <location>
        <position position="374"/>
    </location>
</feature>
<dbReference type="InterPro" id="IPR020610">
    <property type="entry name" value="Thiolase_AS"/>
</dbReference>
<dbReference type="NCBIfam" id="TIGR01930">
    <property type="entry name" value="AcCoA-C-Actrans"/>
    <property type="match status" value="1"/>
</dbReference>
<evidence type="ECO:0000259" key="8">
    <source>
        <dbReference type="Pfam" id="PF00108"/>
    </source>
</evidence>
<dbReference type="EC" id="2.3.1.9" evidence="2"/>
<dbReference type="GO" id="GO:0003985">
    <property type="term" value="F:acetyl-CoA C-acetyltransferase activity"/>
    <property type="evidence" value="ECO:0007669"/>
    <property type="project" value="UniProtKB-EC"/>
</dbReference>
<evidence type="ECO:0000313" key="11">
    <source>
        <dbReference type="Proteomes" id="UP000249134"/>
    </source>
</evidence>
<dbReference type="InterPro" id="IPR020617">
    <property type="entry name" value="Thiolase_C"/>
</dbReference>
<reference evidence="10 11" key="1">
    <citation type="submission" date="2018-06" db="EMBL/GenBank/DDBJ databases">
        <authorList>
            <consortium name="Pathogen Informatics"/>
            <person name="Doyle S."/>
        </authorList>
    </citation>
    <scope>NUCLEOTIDE SEQUENCE [LARGE SCALE GENOMIC DNA]</scope>
    <source>
        <strain evidence="10 11">NCTC4824</strain>
    </source>
</reference>